<keyword evidence="2" id="KW-0645">Protease</keyword>
<proteinExistence type="predicted"/>
<dbReference type="SUPFAM" id="SSF55920">
    <property type="entry name" value="Creatinase/aminopeptidase"/>
    <property type="match status" value="1"/>
</dbReference>
<keyword evidence="2" id="KW-0031">Aminopeptidase</keyword>
<dbReference type="Pfam" id="PF00557">
    <property type="entry name" value="Peptidase_M24"/>
    <property type="match status" value="1"/>
</dbReference>
<evidence type="ECO:0000313" key="3">
    <source>
        <dbReference type="Proteomes" id="UP000288227"/>
    </source>
</evidence>
<dbReference type="EMBL" id="BHXQ01000005">
    <property type="protein sequence ID" value="GCC52794.1"/>
    <property type="molecule type" value="Genomic_DNA"/>
</dbReference>
<dbReference type="Gene3D" id="3.90.230.10">
    <property type="entry name" value="Creatinase/methionine aminopeptidase superfamily"/>
    <property type="match status" value="1"/>
</dbReference>
<gene>
    <name evidence="2" type="ORF">SanaruYs_30330</name>
</gene>
<feature type="domain" description="Peptidase M24" evidence="1">
    <location>
        <begin position="32"/>
        <end position="197"/>
    </location>
</feature>
<keyword evidence="2" id="KW-0378">Hydrolase</keyword>
<evidence type="ECO:0000259" key="1">
    <source>
        <dbReference type="Pfam" id="PF00557"/>
    </source>
</evidence>
<dbReference type="GO" id="GO:0004177">
    <property type="term" value="F:aminopeptidase activity"/>
    <property type="evidence" value="ECO:0007669"/>
    <property type="project" value="UniProtKB-KW"/>
</dbReference>
<sequence>MSYDNFSFRNRFEFCAALKIRKMSTTKLRLIEAENIASQLFTAIEDRGLIKAGKTENDLNEEVFKLAEVLYGIKKYWHKRIVRSGVNTLAPYDENPPNLIIQEDDILFLDFGPILEDWEADFGRTYVIGSDPHKHKLKKDIELAWHEAKKWFDQQTQLTGAEFWKYINELAIKYGYTYGGQLGGHLIGHFPHERLEPKNYGLYVHPENPNDMFLPDANGNKREWILEIHFVDREKQIGGFFEQLLT</sequence>
<dbReference type="Proteomes" id="UP000288227">
    <property type="component" value="Unassembled WGS sequence"/>
</dbReference>
<organism evidence="2 3">
    <name type="scientific">Chryseotalea sanaruensis</name>
    <dbReference type="NCBI Taxonomy" id="2482724"/>
    <lineage>
        <taxon>Bacteria</taxon>
        <taxon>Pseudomonadati</taxon>
        <taxon>Bacteroidota</taxon>
        <taxon>Cytophagia</taxon>
        <taxon>Cytophagales</taxon>
        <taxon>Chryseotaleaceae</taxon>
        <taxon>Chryseotalea</taxon>
    </lineage>
</organism>
<protein>
    <submittedName>
        <fullName evidence="2">Aminopeptidase</fullName>
    </submittedName>
</protein>
<keyword evidence="3" id="KW-1185">Reference proteome</keyword>
<dbReference type="AlphaFoldDB" id="A0A401UD34"/>
<reference evidence="2 3" key="1">
    <citation type="submission" date="2018-11" db="EMBL/GenBank/DDBJ databases">
        <title>Chryseotalea sanarue gen. nov., sp., nov., a member of the family Cytophagaceae, isolated from a brackish lake in Hamamatsu Japan.</title>
        <authorList>
            <person name="Maejima Y."/>
            <person name="Iino T."/>
            <person name="Muraguchi Y."/>
            <person name="Fukuda K."/>
            <person name="Ohkuma M."/>
            <person name="Moriuchi R."/>
            <person name="Dohra H."/>
            <person name="Kimbara K."/>
            <person name="Shintani M."/>
        </authorList>
    </citation>
    <scope>NUCLEOTIDE SEQUENCE [LARGE SCALE GENOMIC DNA]</scope>
    <source>
        <strain evidence="2 3">Ys</strain>
    </source>
</reference>
<dbReference type="InterPro" id="IPR036005">
    <property type="entry name" value="Creatinase/aminopeptidase-like"/>
</dbReference>
<comment type="caution">
    <text evidence="2">The sequence shown here is derived from an EMBL/GenBank/DDBJ whole genome shotgun (WGS) entry which is preliminary data.</text>
</comment>
<evidence type="ECO:0000313" key="2">
    <source>
        <dbReference type="EMBL" id="GCC52794.1"/>
    </source>
</evidence>
<dbReference type="InterPro" id="IPR000994">
    <property type="entry name" value="Pept_M24"/>
</dbReference>
<accession>A0A401UD34</accession>
<name>A0A401UD34_9BACT</name>